<dbReference type="InterPro" id="IPR045121">
    <property type="entry name" value="CoAse"/>
</dbReference>
<comment type="cofactor">
    <cofactor evidence="1">
        <name>Mn(2+)</name>
        <dbReference type="ChEBI" id="CHEBI:29035"/>
    </cofactor>
</comment>
<comment type="caution">
    <text evidence="8">The sequence shown here is derived from an EMBL/GenBank/DDBJ whole genome shotgun (WGS) entry which is preliminary data.</text>
</comment>
<name>A0ABV1ISN1_9FIRM</name>
<evidence type="ECO:0000259" key="7">
    <source>
        <dbReference type="PROSITE" id="PS51462"/>
    </source>
</evidence>
<dbReference type="CDD" id="cd03426">
    <property type="entry name" value="NUDIX_CoAse_Nudt7"/>
    <property type="match status" value="1"/>
</dbReference>
<keyword evidence="5" id="KW-0460">Magnesium</keyword>
<keyword evidence="6" id="KW-0464">Manganese</keyword>
<dbReference type="EC" id="3.6.1.55" evidence="8"/>
<dbReference type="RefSeq" id="WP_022375575.1">
    <property type="nucleotide sequence ID" value="NZ_JAOQJG010000001.1"/>
</dbReference>
<evidence type="ECO:0000256" key="3">
    <source>
        <dbReference type="ARBA" id="ARBA00022723"/>
    </source>
</evidence>
<evidence type="ECO:0000313" key="8">
    <source>
        <dbReference type="EMBL" id="MEQ2710216.1"/>
    </source>
</evidence>
<keyword evidence="3" id="KW-0479">Metal-binding</keyword>
<proteinExistence type="predicted"/>
<accession>A0ABV1ISN1</accession>
<reference evidence="8 9" key="1">
    <citation type="submission" date="2024-04" db="EMBL/GenBank/DDBJ databases">
        <title>Human intestinal bacterial collection.</title>
        <authorList>
            <person name="Pauvert C."/>
            <person name="Hitch T.C.A."/>
            <person name="Clavel T."/>
        </authorList>
    </citation>
    <scope>NUCLEOTIDE SEQUENCE [LARGE SCALE GENOMIC DNA]</scope>
    <source>
        <strain evidence="8 9">CLA-AA-H249</strain>
    </source>
</reference>
<protein>
    <submittedName>
        <fullName evidence="8">CoA pyrophosphatase</fullName>
        <ecNumber evidence="8">3.6.1.55</ecNumber>
    </submittedName>
</protein>
<dbReference type="GO" id="GO:0035539">
    <property type="term" value="F:8-oxo-7,8-dihydrodeoxyguanosine triphosphate pyrophosphatase activity"/>
    <property type="evidence" value="ECO:0007669"/>
    <property type="project" value="UniProtKB-EC"/>
</dbReference>
<sequence>MFDHLNTRIPKRIEQEKEKVSVVLIPLIKKDGKYHILFEIRSNNLSHQPGEICFPGGKRESLETSLQTAVRETCEELLVSESDIQVYGSLDYFLSPAGMRIDVYLGELRNYNGQYSIDEVSDIFMVPLEFFQNTLPKRYYNNVQMQPEHDFPFDKIPGGRNYPWAKGKYEVLFYEYENHIIWGITAKILFHNIKLIQ</sequence>
<dbReference type="InterPro" id="IPR000086">
    <property type="entry name" value="NUDIX_hydrolase_dom"/>
</dbReference>
<gene>
    <name evidence="8" type="ORF">AAAU51_03385</name>
</gene>
<dbReference type="InterPro" id="IPR015797">
    <property type="entry name" value="NUDIX_hydrolase-like_dom_sf"/>
</dbReference>
<keyword evidence="4 8" id="KW-0378">Hydrolase</keyword>
<evidence type="ECO:0000313" key="9">
    <source>
        <dbReference type="Proteomes" id="UP001482154"/>
    </source>
</evidence>
<dbReference type="SUPFAM" id="SSF55811">
    <property type="entry name" value="Nudix"/>
    <property type="match status" value="1"/>
</dbReference>
<dbReference type="PANTHER" id="PTHR12992">
    <property type="entry name" value="NUDIX HYDROLASE"/>
    <property type="match status" value="1"/>
</dbReference>
<comment type="cofactor">
    <cofactor evidence="2">
        <name>Mg(2+)</name>
        <dbReference type="ChEBI" id="CHEBI:18420"/>
    </cofactor>
</comment>
<evidence type="ECO:0000256" key="1">
    <source>
        <dbReference type="ARBA" id="ARBA00001936"/>
    </source>
</evidence>
<dbReference type="Pfam" id="PF00293">
    <property type="entry name" value="NUDIX"/>
    <property type="match status" value="1"/>
</dbReference>
<evidence type="ECO:0000256" key="2">
    <source>
        <dbReference type="ARBA" id="ARBA00001946"/>
    </source>
</evidence>
<keyword evidence="9" id="KW-1185">Reference proteome</keyword>
<dbReference type="PROSITE" id="PS51462">
    <property type="entry name" value="NUDIX"/>
    <property type="match status" value="1"/>
</dbReference>
<organism evidence="8 9">
    <name type="scientific">Anaerostipes amylophilus</name>
    <dbReference type="NCBI Taxonomy" id="2981779"/>
    <lineage>
        <taxon>Bacteria</taxon>
        <taxon>Bacillati</taxon>
        <taxon>Bacillota</taxon>
        <taxon>Clostridia</taxon>
        <taxon>Lachnospirales</taxon>
        <taxon>Lachnospiraceae</taxon>
        <taxon>Anaerostipes</taxon>
    </lineage>
</organism>
<feature type="domain" description="Nudix hydrolase" evidence="7">
    <location>
        <begin position="18"/>
        <end position="149"/>
    </location>
</feature>
<dbReference type="Gene3D" id="3.90.79.10">
    <property type="entry name" value="Nucleoside Triphosphate Pyrophosphohydrolase"/>
    <property type="match status" value="1"/>
</dbReference>
<dbReference type="Proteomes" id="UP001482154">
    <property type="component" value="Unassembled WGS sequence"/>
</dbReference>
<dbReference type="EMBL" id="JBBNIN010000003">
    <property type="protein sequence ID" value="MEQ2710216.1"/>
    <property type="molecule type" value="Genomic_DNA"/>
</dbReference>
<dbReference type="PANTHER" id="PTHR12992:SF11">
    <property type="entry name" value="MITOCHONDRIAL COENZYME A DIPHOSPHATASE NUDT8"/>
    <property type="match status" value="1"/>
</dbReference>
<evidence type="ECO:0000256" key="6">
    <source>
        <dbReference type="ARBA" id="ARBA00023211"/>
    </source>
</evidence>
<evidence type="ECO:0000256" key="4">
    <source>
        <dbReference type="ARBA" id="ARBA00022801"/>
    </source>
</evidence>
<evidence type="ECO:0000256" key="5">
    <source>
        <dbReference type="ARBA" id="ARBA00022842"/>
    </source>
</evidence>